<name>A0A9P6EDJ4_9AGAR</name>
<comment type="catalytic activity">
    <reaction evidence="6">
        <text>Endohydrolysis of (1-&gt;4)-beta-D-xylosidic linkages in xylans.</text>
        <dbReference type="EC" id="3.2.1.8"/>
    </reaction>
</comment>
<keyword evidence="5 6" id="KW-0624">Polysaccharide degradation</keyword>
<evidence type="ECO:0000256" key="3">
    <source>
        <dbReference type="ARBA" id="ARBA00023277"/>
    </source>
</evidence>
<dbReference type="SUPFAM" id="SSF51445">
    <property type="entry name" value="(Trans)glycosidases"/>
    <property type="match status" value="1"/>
</dbReference>
<evidence type="ECO:0000259" key="7">
    <source>
        <dbReference type="PROSITE" id="PS51760"/>
    </source>
</evidence>
<accession>A0A9P6EDJ4</accession>
<dbReference type="InterPro" id="IPR017853">
    <property type="entry name" value="GH"/>
</dbReference>
<keyword evidence="3 6" id="KW-0119">Carbohydrate metabolism</keyword>
<evidence type="ECO:0000313" key="8">
    <source>
        <dbReference type="EMBL" id="KAF9527069.1"/>
    </source>
</evidence>
<evidence type="ECO:0000256" key="4">
    <source>
        <dbReference type="ARBA" id="ARBA00023295"/>
    </source>
</evidence>
<keyword evidence="9" id="KW-1185">Reference proteome</keyword>
<keyword evidence="4 6" id="KW-0326">Glycosidase</keyword>
<keyword evidence="2 6" id="KW-0378">Hydrolase</keyword>
<dbReference type="Gene3D" id="3.20.20.80">
    <property type="entry name" value="Glycosidases"/>
    <property type="match status" value="1"/>
</dbReference>
<dbReference type="PANTHER" id="PTHR31490:SF76">
    <property type="entry name" value="ENDO-1,4-BETA-XYLANASE C"/>
    <property type="match status" value="1"/>
</dbReference>
<comment type="caution">
    <text evidence="8">The sequence shown here is derived from an EMBL/GenBank/DDBJ whole genome shotgun (WGS) entry which is preliminary data.</text>
</comment>
<evidence type="ECO:0000256" key="2">
    <source>
        <dbReference type="ARBA" id="ARBA00022801"/>
    </source>
</evidence>
<dbReference type="EMBL" id="MU157864">
    <property type="protein sequence ID" value="KAF9527069.1"/>
    <property type="molecule type" value="Genomic_DNA"/>
</dbReference>
<dbReference type="Proteomes" id="UP000807306">
    <property type="component" value="Unassembled WGS sequence"/>
</dbReference>
<organism evidence="8 9">
    <name type="scientific">Crepidotus variabilis</name>
    <dbReference type="NCBI Taxonomy" id="179855"/>
    <lineage>
        <taxon>Eukaryota</taxon>
        <taxon>Fungi</taxon>
        <taxon>Dikarya</taxon>
        <taxon>Basidiomycota</taxon>
        <taxon>Agaricomycotina</taxon>
        <taxon>Agaricomycetes</taxon>
        <taxon>Agaricomycetidae</taxon>
        <taxon>Agaricales</taxon>
        <taxon>Agaricineae</taxon>
        <taxon>Crepidotaceae</taxon>
        <taxon>Crepidotus</taxon>
    </lineage>
</organism>
<dbReference type="Pfam" id="PF00331">
    <property type="entry name" value="Glyco_hydro_10"/>
    <property type="match status" value="1"/>
</dbReference>
<dbReference type="SMART" id="SM00633">
    <property type="entry name" value="Glyco_10"/>
    <property type="match status" value="1"/>
</dbReference>
<dbReference type="GO" id="GO:0000272">
    <property type="term" value="P:polysaccharide catabolic process"/>
    <property type="evidence" value="ECO:0007669"/>
    <property type="project" value="UniProtKB-KW"/>
</dbReference>
<evidence type="ECO:0000313" key="9">
    <source>
        <dbReference type="Proteomes" id="UP000807306"/>
    </source>
</evidence>
<dbReference type="PROSITE" id="PS51760">
    <property type="entry name" value="GH10_2"/>
    <property type="match status" value="1"/>
</dbReference>
<feature type="domain" description="GH10" evidence="7">
    <location>
        <begin position="1"/>
        <end position="163"/>
    </location>
</feature>
<dbReference type="InterPro" id="IPR044846">
    <property type="entry name" value="GH10"/>
</dbReference>
<gene>
    <name evidence="8" type="ORF">CPB83DRAFT_856676</name>
</gene>
<proteinExistence type="inferred from homology"/>
<dbReference type="GO" id="GO:0031176">
    <property type="term" value="F:endo-1,4-beta-xylanase activity"/>
    <property type="evidence" value="ECO:0007669"/>
    <property type="project" value="UniProtKB-EC"/>
</dbReference>
<reference evidence="8" key="1">
    <citation type="submission" date="2020-11" db="EMBL/GenBank/DDBJ databases">
        <authorList>
            <consortium name="DOE Joint Genome Institute"/>
            <person name="Ahrendt S."/>
            <person name="Riley R."/>
            <person name="Andreopoulos W."/>
            <person name="Labutti K."/>
            <person name="Pangilinan J."/>
            <person name="Ruiz-Duenas F.J."/>
            <person name="Barrasa J.M."/>
            <person name="Sanchez-Garcia M."/>
            <person name="Camarero S."/>
            <person name="Miyauchi S."/>
            <person name="Serrano A."/>
            <person name="Linde D."/>
            <person name="Babiker R."/>
            <person name="Drula E."/>
            <person name="Ayuso-Fernandez I."/>
            <person name="Pacheco R."/>
            <person name="Padilla G."/>
            <person name="Ferreira P."/>
            <person name="Barriuso J."/>
            <person name="Kellner H."/>
            <person name="Castanera R."/>
            <person name="Alfaro M."/>
            <person name="Ramirez L."/>
            <person name="Pisabarro A.G."/>
            <person name="Kuo A."/>
            <person name="Tritt A."/>
            <person name="Lipzen A."/>
            <person name="He G."/>
            <person name="Yan M."/>
            <person name="Ng V."/>
            <person name="Cullen D."/>
            <person name="Martin F."/>
            <person name="Rosso M.-N."/>
            <person name="Henrissat B."/>
            <person name="Hibbett D."/>
            <person name="Martinez A.T."/>
            <person name="Grigoriev I.V."/>
        </authorList>
    </citation>
    <scope>NUCLEOTIDE SEQUENCE</scope>
    <source>
        <strain evidence="8">CBS 506.95</strain>
    </source>
</reference>
<dbReference type="OrthoDB" id="3055998at2759"/>
<evidence type="ECO:0000256" key="6">
    <source>
        <dbReference type="RuleBase" id="RU361174"/>
    </source>
</evidence>
<dbReference type="AlphaFoldDB" id="A0A9P6EDJ4"/>
<evidence type="ECO:0000256" key="5">
    <source>
        <dbReference type="ARBA" id="ARBA00023326"/>
    </source>
</evidence>
<dbReference type="InterPro" id="IPR001000">
    <property type="entry name" value="GH10_dom"/>
</dbReference>
<dbReference type="PRINTS" id="PR00134">
    <property type="entry name" value="GLHYDRLASE10"/>
</dbReference>
<protein>
    <recommendedName>
        <fullName evidence="6">Beta-xylanase</fullName>
        <ecNumber evidence="6">3.2.1.8</ecNumber>
    </recommendedName>
</protein>
<dbReference type="PANTHER" id="PTHR31490">
    <property type="entry name" value="GLYCOSYL HYDROLASE"/>
    <property type="match status" value="1"/>
</dbReference>
<comment type="similarity">
    <text evidence="1 6">Belongs to the glycosyl hydrolase 10 (cellulase F) family.</text>
</comment>
<evidence type="ECO:0000256" key="1">
    <source>
        <dbReference type="ARBA" id="ARBA00007495"/>
    </source>
</evidence>
<sequence>MKWATTEPSRGIYNFEQSNQLVDWATSNGKMIRGHTFVWHNALPDWVQGINDIQILREVIANHVGAVAGTYKGKWDVVNEVLSDDGTLRDSVFSRVLGEEFIPLAFKATRDVDPNAIRYINDYNLEFDGPKARAMVSLVNRINANDGGQLIQGIGSQTHLEVD</sequence>
<dbReference type="EC" id="3.2.1.8" evidence="6"/>